<name>A0A8J2SFQ5_9STRA</name>
<sequence>MPLTLYEAVATALLCASCCSWILLDAASIHVLLGKARLYASGFLLMFVGRDKRWRRKPPSQSDVQAQTATKSKKLLFLRHGESEWNLVFNKGPKPLIPFKLVAALLRELRMLVALDPGSVLFDSPLNMEGLEQAQELARALKGDGPLDGGDAADAEALRGGGSAVICSSNMRRALQTAAVAFQRPQPPPRIHILSCLQEISTNVDTVALAAPGEAPLLPRVPPDLSFPKRFDASRNAGTKPLRGHGGERLKAFCDWAMARPEATVVVAGHSLWFQSFFREYLPAEAEHDGKRFKVANGGVVACVLERGSVDFVRPESIKAVHKGFDLKKKKVA</sequence>
<dbReference type="GO" id="GO:0005829">
    <property type="term" value="C:cytosol"/>
    <property type="evidence" value="ECO:0007669"/>
    <property type="project" value="TreeGrafter"/>
</dbReference>
<protein>
    <submittedName>
        <fullName evidence="1">Uncharacterized protein</fullName>
    </submittedName>
</protein>
<dbReference type="Gene3D" id="3.40.50.1240">
    <property type="entry name" value="Phosphoglycerate mutase-like"/>
    <property type="match status" value="1"/>
</dbReference>
<organism evidence="1 2">
    <name type="scientific">Pelagomonas calceolata</name>
    <dbReference type="NCBI Taxonomy" id="35677"/>
    <lineage>
        <taxon>Eukaryota</taxon>
        <taxon>Sar</taxon>
        <taxon>Stramenopiles</taxon>
        <taxon>Ochrophyta</taxon>
        <taxon>Pelagophyceae</taxon>
        <taxon>Pelagomonadales</taxon>
        <taxon>Pelagomonadaceae</taxon>
        <taxon>Pelagomonas</taxon>
    </lineage>
</organism>
<dbReference type="PANTHER" id="PTHR48100:SF33">
    <property type="entry name" value="PEPTIDASE S54 RHOMBOID DOMAIN-CONTAINING PROTEIN"/>
    <property type="match status" value="1"/>
</dbReference>
<dbReference type="InterPro" id="IPR013078">
    <property type="entry name" value="His_Pase_superF_clade-1"/>
</dbReference>
<dbReference type="InterPro" id="IPR029033">
    <property type="entry name" value="His_PPase_superfam"/>
</dbReference>
<evidence type="ECO:0000313" key="2">
    <source>
        <dbReference type="Proteomes" id="UP000789595"/>
    </source>
</evidence>
<evidence type="ECO:0000313" key="1">
    <source>
        <dbReference type="EMBL" id="CAH0366919.1"/>
    </source>
</evidence>
<dbReference type="Proteomes" id="UP000789595">
    <property type="component" value="Unassembled WGS sequence"/>
</dbReference>
<accession>A0A8J2SFQ5</accession>
<dbReference type="InterPro" id="IPR050275">
    <property type="entry name" value="PGM_Phosphatase"/>
</dbReference>
<comment type="caution">
    <text evidence="1">The sequence shown here is derived from an EMBL/GenBank/DDBJ whole genome shotgun (WGS) entry which is preliminary data.</text>
</comment>
<dbReference type="Pfam" id="PF00300">
    <property type="entry name" value="His_Phos_1"/>
    <property type="match status" value="1"/>
</dbReference>
<dbReference type="SMART" id="SM00855">
    <property type="entry name" value="PGAM"/>
    <property type="match status" value="1"/>
</dbReference>
<dbReference type="EMBL" id="CAKKNE010000001">
    <property type="protein sequence ID" value="CAH0366919.1"/>
    <property type="molecule type" value="Genomic_DNA"/>
</dbReference>
<dbReference type="PANTHER" id="PTHR48100">
    <property type="entry name" value="BROAD-SPECIFICITY PHOSPHATASE YOR283W-RELATED"/>
    <property type="match status" value="1"/>
</dbReference>
<dbReference type="SUPFAM" id="SSF53254">
    <property type="entry name" value="Phosphoglycerate mutase-like"/>
    <property type="match status" value="1"/>
</dbReference>
<gene>
    <name evidence="1" type="ORF">PECAL_1P34340</name>
</gene>
<dbReference type="OrthoDB" id="496981at2759"/>
<dbReference type="CDD" id="cd07067">
    <property type="entry name" value="HP_PGM_like"/>
    <property type="match status" value="1"/>
</dbReference>
<proteinExistence type="predicted"/>
<dbReference type="AlphaFoldDB" id="A0A8J2SFQ5"/>
<reference evidence="1" key="1">
    <citation type="submission" date="2021-11" db="EMBL/GenBank/DDBJ databases">
        <authorList>
            <consortium name="Genoscope - CEA"/>
            <person name="William W."/>
        </authorList>
    </citation>
    <scope>NUCLEOTIDE SEQUENCE</scope>
</reference>
<dbReference type="GO" id="GO:0016791">
    <property type="term" value="F:phosphatase activity"/>
    <property type="evidence" value="ECO:0007669"/>
    <property type="project" value="TreeGrafter"/>
</dbReference>
<keyword evidence="2" id="KW-1185">Reference proteome</keyword>